<evidence type="ECO:0000313" key="1">
    <source>
        <dbReference type="EMBL" id="CAH6722833.1"/>
    </source>
</evidence>
<dbReference type="EMBL" id="CALSDN010000011">
    <property type="protein sequence ID" value="CAH6722833.1"/>
    <property type="molecule type" value="Genomic_DNA"/>
</dbReference>
<accession>A0ACA9YCR6</accession>
<sequence length="287" mass="31324">MSLTIAPTLTTKFVRRDLPTLSLPDLEGDYTTPAISVPPNDNNPYILKTEDTAGTVFIAVGSIVGAILLGFILYHLFISFTASRLAKKAFKTDKEMYEKYHHNNNTAYGLTPSSSTLNFMNSRSGTATLSNFPLLSHHASKSVTGLADLSDNQLGDTSTLYQSEVGAPTTKNDLTKMFVSPTAEVMSHKKMKSGHITGSIPSFNSSSTNLNNSPVNNRHSTIIPNLYIDHDMNNSDYTLSTNKVSNSSIPNIPSHLQTLSESGDTTLNSKPKRKTIPSMYLEDLIDE</sequence>
<protein>
    <submittedName>
        <fullName evidence="1">Uncharacterized protein</fullName>
    </submittedName>
</protein>
<dbReference type="Proteomes" id="UP001152531">
    <property type="component" value="Unassembled WGS sequence"/>
</dbReference>
<proteinExistence type="predicted"/>
<evidence type="ECO:0000313" key="2">
    <source>
        <dbReference type="Proteomes" id="UP001152531"/>
    </source>
</evidence>
<comment type="caution">
    <text evidence="1">The sequence shown here is derived from an EMBL/GenBank/DDBJ whole genome shotgun (WGS) entry which is preliminary data.</text>
</comment>
<keyword evidence="2" id="KW-1185">Reference proteome</keyword>
<gene>
    <name evidence="1" type="ORF">CLIB1444_11S02146</name>
</gene>
<organism evidence="1 2">
    <name type="scientific">[Candida] jaroonii</name>
    <dbReference type="NCBI Taxonomy" id="467808"/>
    <lineage>
        <taxon>Eukaryota</taxon>
        <taxon>Fungi</taxon>
        <taxon>Dikarya</taxon>
        <taxon>Ascomycota</taxon>
        <taxon>Saccharomycotina</taxon>
        <taxon>Pichiomycetes</taxon>
        <taxon>Debaryomycetaceae</taxon>
        <taxon>Yamadazyma</taxon>
    </lineage>
</organism>
<reference evidence="1" key="1">
    <citation type="submission" date="2022-06" db="EMBL/GenBank/DDBJ databases">
        <authorList>
            <person name="Legras J.-L."/>
            <person name="Devillers H."/>
            <person name="Grondin C."/>
        </authorList>
    </citation>
    <scope>NUCLEOTIDE SEQUENCE</scope>
    <source>
        <strain evidence="1">CLIB 1444</strain>
    </source>
</reference>
<name>A0ACA9YCR6_9ASCO</name>